<dbReference type="GO" id="GO:0016579">
    <property type="term" value="P:protein deubiquitination"/>
    <property type="evidence" value="ECO:0007669"/>
    <property type="project" value="InterPro"/>
</dbReference>
<organism evidence="2 3">
    <name type="scientific">Synaphobranchus kaupii</name>
    <name type="common">Kaup's arrowtooth eel</name>
    <dbReference type="NCBI Taxonomy" id="118154"/>
    <lineage>
        <taxon>Eukaryota</taxon>
        <taxon>Metazoa</taxon>
        <taxon>Chordata</taxon>
        <taxon>Craniata</taxon>
        <taxon>Vertebrata</taxon>
        <taxon>Euteleostomi</taxon>
        <taxon>Actinopterygii</taxon>
        <taxon>Neopterygii</taxon>
        <taxon>Teleostei</taxon>
        <taxon>Anguilliformes</taxon>
        <taxon>Synaphobranchidae</taxon>
        <taxon>Synaphobranchus</taxon>
    </lineage>
</organism>
<protein>
    <recommendedName>
        <fullName evidence="1">USP domain-containing protein</fullName>
    </recommendedName>
</protein>
<dbReference type="Gene3D" id="3.90.70.10">
    <property type="entry name" value="Cysteine proteinases"/>
    <property type="match status" value="1"/>
</dbReference>
<dbReference type="InterPro" id="IPR038765">
    <property type="entry name" value="Papain-like_cys_pep_sf"/>
</dbReference>
<dbReference type="PROSITE" id="PS50235">
    <property type="entry name" value="USP_3"/>
    <property type="match status" value="1"/>
</dbReference>
<gene>
    <name evidence="2" type="ORF">SKAU_G00086000</name>
</gene>
<comment type="caution">
    <text evidence="2">The sequence shown here is derived from an EMBL/GenBank/DDBJ whole genome shotgun (WGS) entry which is preliminary data.</text>
</comment>
<accession>A0A9Q1FW44</accession>
<sequence>MRSGHYVAYVKARPFTSPAIPLNGPTQGENDASRGSWFHVSDTSVQPVPESKVQNSQAYLLFYERIS</sequence>
<dbReference type="SUPFAM" id="SSF54001">
    <property type="entry name" value="Cysteine proteinases"/>
    <property type="match status" value="1"/>
</dbReference>
<name>A0A9Q1FW44_SYNKA</name>
<keyword evidence="3" id="KW-1185">Reference proteome</keyword>
<dbReference type="InterPro" id="IPR001394">
    <property type="entry name" value="Peptidase_C19_UCH"/>
</dbReference>
<dbReference type="Proteomes" id="UP001152622">
    <property type="component" value="Chromosome 3"/>
</dbReference>
<evidence type="ECO:0000259" key="1">
    <source>
        <dbReference type="PROSITE" id="PS50235"/>
    </source>
</evidence>
<dbReference type="InterPro" id="IPR028889">
    <property type="entry name" value="USP"/>
</dbReference>
<dbReference type="EMBL" id="JAINUF010000003">
    <property type="protein sequence ID" value="KAJ8368572.1"/>
    <property type="molecule type" value="Genomic_DNA"/>
</dbReference>
<proteinExistence type="predicted"/>
<dbReference type="AlphaFoldDB" id="A0A9Q1FW44"/>
<evidence type="ECO:0000313" key="2">
    <source>
        <dbReference type="EMBL" id="KAJ8368572.1"/>
    </source>
</evidence>
<dbReference type="Pfam" id="PF00443">
    <property type="entry name" value="UCH"/>
    <property type="match status" value="1"/>
</dbReference>
<evidence type="ECO:0000313" key="3">
    <source>
        <dbReference type="Proteomes" id="UP001152622"/>
    </source>
</evidence>
<reference evidence="2" key="1">
    <citation type="journal article" date="2023" name="Science">
        <title>Genome structures resolve the early diversification of teleost fishes.</title>
        <authorList>
            <person name="Parey E."/>
            <person name="Louis A."/>
            <person name="Montfort J."/>
            <person name="Bouchez O."/>
            <person name="Roques C."/>
            <person name="Iampietro C."/>
            <person name="Lluch J."/>
            <person name="Castinel A."/>
            <person name="Donnadieu C."/>
            <person name="Desvignes T."/>
            <person name="Floi Bucao C."/>
            <person name="Jouanno E."/>
            <person name="Wen M."/>
            <person name="Mejri S."/>
            <person name="Dirks R."/>
            <person name="Jansen H."/>
            <person name="Henkel C."/>
            <person name="Chen W.J."/>
            <person name="Zahm M."/>
            <person name="Cabau C."/>
            <person name="Klopp C."/>
            <person name="Thompson A.W."/>
            <person name="Robinson-Rechavi M."/>
            <person name="Braasch I."/>
            <person name="Lecointre G."/>
            <person name="Bobe J."/>
            <person name="Postlethwait J.H."/>
            <person name="Berthelot C."/>
            <person name="Roest Crollius H."/>
            <person name="Guiguen Y."/>
        </authorList>
    </citation>
    <scope>NUCLEOTIDE SEQUENCE</scope>
    <source>
        <strain evidence="2">WJC10195</strain>
    </source>
</reference>
<dbReference type="GO" id="GO:0004843">
    <property type="term" value="F:cysteine-type deubiquitinase activity"/>
    <property type="evidence" value="ECO:0007669"/>
    <property type="project" value="InterPro"/>
</dbReference>
<dbReference type="OrthoDB" id="2020758at2759"/>
<feature type="domain" description="USP" evidence="1">
    <location>
        <begin position="1"/>
        <end position="66"/>
    </location>
</feature>